<dbReference type="RefSeq" id="WP_093350605.1">
    <property type="nucleotide sequence ID" value="NZ_FOUY01000032.1"/>
</dbReference>
<comment type="subcellular location">
    <subcellularLocation>
        <location evidence="1">Cell membrane</location>
        <topology evidence="1">Multi-pass membrane protein</topology>
    </subcellularLocation>
</comment>
<dbReference type="GO" id="GO:0005886">
    <property type="term" value="C:plasma membrane"/>
    <property type="evidence" value="ECO:0007669"/>
    <property type="project" value="UniProtKB-SubCell"/>
</dbReference>
<dbReference type="PROSITE" id="PS50885">
    <property type="entry name" value="HAMP"/>
    <property type="match status" value="1"/>
</dbReference>
<feature type="transmembrane region" description="Helical" evidence="8">
    <location>
        <begin position="133"/>
        <end position="156"/>
    </location>
</feature>
<dbReference type="CDD" id="cd07302">
    <property type="entry name" value="CHD"/>
    <property type="match status" value="1"/>
</dbReference>
<dbReference type="PANTHER" id="PTHR43081:SF17">
    <property type="entry name" value="BLL5647 PROTEIN"/>
    <property type="match status" value="1"/>
</dbReference>
<evidence type="ECO:0000259" key="9">
    <source>
        <dbReference type="PROSITE" id="PS50125"/>
    </source>
</evidence>
<dbReference type="CDD" id="cd06225">
    <property type="entry name" value="HAMP"/>
    <property type="match status" value="1"/>
</dbReference>
<evidence type="ECO:0000256" key="5">
    <source>
        <dbReference type="ARBA" id="ARBA00022989"/>
    </source>
</evidence>
<feature type="transmembrane region" description="Helical" evidence="8">
    <location>
        <begin position="182"/>
        <end position="211"/>
    </location>
</feature>
<evidence type="ECO:0000256" key="6">
    <source>
        <dbReference type="ARBA" id="ARBA00023136"/>
    </source>
</evidence>
<dbReference type="Gene3D" id="3.30.70.1230">
    <property type="entry name" value="Nucleotide cyclase"/>
    <property type="match status" value="1"/>
</dbReference>
<evidence type="ECO:0000313" key="11">
    <source>
        <dbReference type="EMBL" id="SFO14176.1"/>
    </source>
</evidence>
<dbReference type="PROSITE" id="PS50125">
    <property type="entry name" value="GUANYLATE_CYCLASE_2"/>
    <property type="match status" value="1"/>
</dbReference>
<dbReference type="InterPro" id="IPR050697">
    <property type="entry name" value="Adenylyl/Guanylyl_Cyclase_3/4"/>
</dbReference>
<gene>
    <name evidence="11" type="ORF">SAMN05216207_103259</name>
</gene>
<feature type="domain" description="HAMP" evidence="10">
    <location>
        <begin position="243"/>
        <end position="295"/>
    </location>
</feature>
<name>A0A1I5ES19_PSUAM</name>
<keyword evidence="5 8" id="KW-1133">Transmembrane helix</keyword>
<dbReference type="STRING" id="260086.SAMN05216207_103259"/>
<dbReference type="InterPro" id="IPR001054">
    <property type="entry name" value="A/G_cyclase"/>
</dbReference>
<keyword evidence="6 8" id="KW-0472">Membrane</keyword>
<evidence type="ECO:0000313" key="12">
    <source>
        <dbReference type="Proteomes" id="UP000199614"/>
    </source>
</evidence>
<dbReference type="SMART" id="SM00304">
    <property type="entry name" value="HAMP"/>
    <property type="match status" value="1"/>
</dbReference>
<dbReference type="AlphaFoldDB" id="A0A1I5ES19"/>
<dbReference type="GO" id="GO:0035556">
    <property type="term" value="P:intracellular signal transduction"/>
    <property type="evidence" value="ECO:0007669"/>
    <property type="project" value="InterPro"/>
</dbReference>
<evidence type="ECO:0000256" key="2">
    <source>
        <dbReference type="ARBA" id="ARBA00005381"/>
    </source>
</evidence>
<feature type="compositionally biased region" description="Basic and acidic residues" evidence="7">
    <location>
        <begin position="506"/>
        <end position="515"/>
    </location>
</feature>
<evidence type="ECO:0000256" key="3">
    <source>
        <dbReference type="ARBA" id="ARBA00022475"/>
    </source>
</evidence>
<dbReference type="EMBL" id="FOUY01000032">
    <property type="protein sequence ID" value="SFO14176.1"/>
    <property type="molecule type" value="Genomic_DNA"/>
</dbReference>
<dbReference type="Pfam" id="PF00672">
    <property type="entry name" value="HAMP"/>
    <property type="match status" value="1"/>
</dbReference>
<dbReference type="InterPro" id="IPR029787">
    <property type="entry name" value="Nucleotide_cyclase"/>
</dbReference>
<feature type="transmembrane region" description="Helical" evidence="8">
    <location>
        <begin position="107"/>
        <end position="127"/>
    </location>
</feature>
<keyword evidence="4 8" id="KW-0812">Transmembrane</keyword>
<dbReference type="OrthoDB" id="368920at2"/>
<dbReference type="InterPro" id="IPR003660">
    <property type="entry name" value="HAMP_dom"/>
</dbReference>
<dbReference type="SUPFAM" id="SSF158472">
    <property type="entry name" value="HAMP domain-like"/>
    <property type="match status" value="1"/>
</dbReference>
<dbReference type="Pfam" id="PF00211">
    <property type="entry name" value="Guanylate_cyc"/>
    <property type="match status" value="1"/>
</dbReference>
<proteinExistence type="inferred from homology"/>
<dbReference type="Gene3D" id="6.10.340.10">
    <property type="match status" value="1"/>
</dbReference>
<evidence type="ECO:0000256" key="4">
    <source>
        <dbReference type="ARBA" id="ARBA00022692"/>
    </source>
</evidence>
<feature type="transmembrane region" description="Helical" evidence="8">
    <location>
        <begin position="58"/>
        <end position="78"/>
    </location>
</feature>
<feature type="transmembrane region" description="Helical" evidence="8">
    <location>
        <begin position="21"/>
        <end position="46"/>
    </location>
</feature>
<feature type="domain" description="Guanylate cyclase" evidence="9">
    <location>
        <begin position="329"/>
        <end position="453"/>
    </location>
</feature>
<dbReference type="PANTHER" id="PTHR43081">
    <property type="entry name" value="ADENYLATE CYCLASE, TERMINAL-DIFFERENTIATION SPECIFIC-RELATED"/>
    <property type="match status" value="1"/>
</dbReference>
<dbReference type="GO" id="GO:0006171">
    <property type="term" value="P:cAMP biosynthetic process"/>
    <property type="evidence" value="ECO:0007669"/>
    <property type="project" value="TreeGrafter"/>
</dbReference>
<dbReference type="SMART" id="SM00044">
    <property type="entry name" value="CYCc"/>
    <property type="match status" value="1"/>
</dbReference>
<dbReference type="Proteomes" id="UP000199614">
    <property type="component" value="Unassembled WGS sequence"/>
</dbReference>
<organism evidence="11 12">
    <name type="scientific">Pseudonocardia ammonioxydans</name>
    <dbReference type="NCBI Taxonomy" id="260086"/>
    <lineage>
        <taxon>Bacteria</taxon>
        <taxon>Bacillati</taxon>
        <taxon>Actinomycetota</taxon>
        <taxon>Actinomycetes</taxon>
        <taxon>Pseudonocardiales</taxon>
        <taxon>Pseudonocardiaceae</taxon>
        <taxon>Pseudonocardia</taxon>
    </lineage>
</organism>
<evidence type="ECO:0000256" key="7">
    <source>
        <dbReference type="SAM" id="MobiDB-lite"/>
    </source>
</evidence>
<evidence type="ECO:0000256" key="1">
    <source>
        <dbReference type="ARBA" id="ARBA00004651"/>
    </source>
</evidence>
<evidence type="ECO:0000256" key="8">
    <source>
        <dbReference type="SAM" id="Phobius"/>
    </source>
</evidence>
<accession>A0A1I5ES19</accession>
<feature type="transmembrane region" description="Helical" evidence="8">
    <location>
        <begin position="223"/>
        <end position="246"/>
    </location>
</feature>
<sequence>MTEERQARPGRPVVGLPARALIASVVVTANVGGASVVLAIAAFVLPRGQLLDAAGIRLVNLAVLGGYLLVAIPLGIGLGRRTLTLRRSTSDVDQAQRHLVLAAPARISRMIAVLWLLAAVLFCLLNLRYSGRLAFSVTATVAIGGVTTCALSYLLVERMLRRAAARVLSGRPPRRRRLVTGVMLRSVGFWVVGTAVPLSGVMLAGLVALVYGDTSPTQLAVAMLVLGGAALGSGLLTTIGAARAIADPVLAVRRALARVQDGDLDVRVPVYDNTELGQLQAGTNGMVEGLRERDRLRDLFGRHVGRDVAEAAAARSGEIRLGGEVRPVAVLFVDLVGSTMMAARRPPEEVVALLNRFFGVVVECVEQSGGWINKFEGDAALAIFGAPLDLDGAPAAALAAARRAGHRLAAEMPEIEAGIGVSAGDAVAGNLGDPRRYEYTVIGDPVNEAARLTDVAKSVPGRVVAAQRAVDAAGAEAAHWRADDTVTLRGRDEPTAVWVPVSGYRGPDRDNHSRAGDGIGGGRAG</sequence>
<protein>
    <submittedName>
        <fullName evidence="11">Adenylate cyclase</fullName>
    </submittedName>
</protein>
<dbReference type="SUPFAM" id="SSF55073">
    <property type="entry name" value="Nucleotide cyclase"/>
    <property type="match status" value="1"/>
</dbReference>
<feature type="region of interest" description="Disordered" evidence="7">
    <location>
        <begin position="499"/>
        <end position="525"/>
    </location>
</feature>
<keyword evidence="3" id="KW-1003">Cell membrane</keyword>
<comment type="similarity">
    <text evidence="2">Belongs to the adenylyl cyclase class-3 family.</text>
</comment>
<dbReference type="GO" id="GO:0004016">
    <property type="term" value="F:adenylate cyclase activity"/>
    <property type="evidence" value="ECO:0007669"/>
    <property type="project" value="UniProtKB-ARBA"/>
</dbReference>
<evidence type="ECO:0000259" key="10">
    <source>
        <dbReference type="PROSITE" id="PS50885"/>
    </source>
</evidence>
<reference evidence="11 12" key="1">
    <citation type="submission" date="2016-10" db="EMBL/GenBank/DDBJ databases">
        <authorList>
            <person name="de Groot N.N."/>
        </authorList>
    </citation>
    <scope>NUCLEOTIDE SEQUENCE [LARGE SCALE GENOMIC DNA]</scope>
    <source>
        <strain evidence="11 12">CGMCC 4.1877</strain>
    </source>
</reference>
<keyword evidence="12" id="KW-1185">Reference proteome</keyword>